<proteinExistence type="predicted"/>
<protein>
    <submittedName>
        <fullName evidence="1">Uncharacterized protein</fullName>
    </submittedName>
</protein>
<dbReference type="EMBL" id="JANPWB010000012">
    <property type="protein sequence ID" value="KAJ1115269.1"/>
    <property type="molecule type" value="Genomic_DNA"/>
</dbReference>
<gene>
    <name evidence="1" type="ORF">NDU88_003495</name>
</gene>
<dbReference type="InterPro" id="IPR004244">
    <property type="entry name" value="Transposase_22"/>
</dbReference>
<sequence>MVPALYLLQRPTENGPHYDKERGIRYPSLTYQSILAPAREACSTRPGTGKRVSKVEAHASSFQNRDQELLFLRSKLTDLEDRSRRDNVRLVGFPENMEGEDLHRFLQDTLPSLTGITFEPPLEFQRAHRLGLQRTGMGARPQPIIACLLRHTLARQLIQRACTQGALQLDGHTIRMSADFSMETNDRRRAFLAFRPRLRQLEVKYGLFEPVRMWVTKNGTSKDFYDLEDLRSFLLLSPAPGDGTWRDSFTATTTGDRCYMQWWSTRRWQTETNPTPP</sequence>
<dbReference type="Gene3D" id="3.30.70.1820">
    <property type="entry name" value="L1 transposable element, RRM domain"/>
    <property type="match status" value="1"/>
</dbReference>
<comment type="caution">
    <text evidence="1">The sequence shown here is derived from an EMBL/GenBank/DDBJ whole genome shotgun (WGS) entry which is preliminary data.</text>
</comment>
<reference evidence="1" key="1">
    <citation type="journal article" date="2022" name="bioRxiv">
        <title>Sequencing and chromosome-scale assembly of the giantPleurodeles waltlgenome.</title>
        <authorList>
            <person name="Brown T."/>
            <person name="Elewa A."/>
            <person name="Iarovenko S."/>
            <person name="Subramanian E."/>
            <person name="Araus A.J."/>
            <person name="Petzold A."/>
            <person name="Susuki M."/>
            <person name="Suzuki K.-i.T."/>
            <person name="Hayashi T."/>
            <person name="Toyoda A."/>
            <person name="Oliveira C."/>
            <person name="Osipova E."/>
            <person name="Leigh N.D."/>
            <person name="Simon A."/>
            <person name="Yun M.H."/>
        </authorList>
    </citation>
    <scope>NUCLEOTIDE SEQUENCE</scope>
    <source>
        <strain evidence="1">20211129_DDA</strain>
        <tissue evidence="1">Liver</tissue>
    </source>
</reference>
<accession>A0AAV7NJE6</accession>
<dbReference type="Proteomes" id="UP001066276">
    <property type="component" value="Chromosome 8"/>
</dbReference>
<organism evidence="1 2">
    <name type="scientific">Pleurodeles waltl</name>
    <name type="common">Iberian ribbed newt</name>
    <dbReference type="NCBI Taxonomy" id="8319"/>
    <lineage>
        <taxon>Eukaryota</taxon>
        <taxon>Metazoa</taxon>
        <taxon>Chordata</taxon>
        <taxon>Craniata</taxon>
        <taxon>Vertebrata</taxon>
        <taxon>Euteleostomi</taxon>
        <taxon>Amphibia</taxon>
        <taxon>Batrachia</taxon>
        <taxon>Caudata</taxon>
        <taxon>Salamandroidea</taxon>
        <taxon>Salamandridae</taxon>
        <taxon>Pleurodelinae</taxon>
        <taxon>Pleurodeles</taxon>
    </lineage>
</organism>
<evidence type="ECO:0000313" key="2">
    <source>
        <dbReference type="Proteomes" id="UP001066276"/>
    </source>
</evidence>
<dbReference type="PANTHER" id="PTHR11505">
    <property type="entry name" value="L1 TRANSPOSABLE ELEMENT-RELATED"/>
    <property type="match status" value="1"/>
</dbReference>
<evidence type="ECO:0000313" key="1">
    <source>
        <dbReference type="EMBL" id="KAJ1115269.1"/>
    </source>
</evidence>
<name>A0AAV7NJE6_PLEWA</name>
<dbReference type="AlphaFoldDB" id="A0AAV7NJE6"/>
<keyword evidence="2" id="KW-1185">Reference proteome</keyword>